<keyword evidence="2" id="KW-1185">Reference proteome</keyword>
<reference evidence="1 2" key="1">
    <citation type="journal article" date="2014" name="Genome Announc.">
        <title>Genome Sequence of Gammaproteobacterial Pseudohaliea rubra Type Strain DSM 19751, Isolated from Coastal Seawater of the Mediterranean Sea.</title>
        <authorList>
            <person name="Spring S."/>
            <person name="Fiebig A."/>
            <person name="Riedel T."/>
            <person name="Goker M."/>
            <person name="Klenk H.P."/>
        </authorList>
    </citation>
    <scope>NUCLEOTIDE SEQUENCE [LARGE SCALE GENOMIC DNA]</scope>
    <source>
        <strain evidence="1 2">DSM 19751</strain>
    </source>
</reference>
<evidence type="ECO:0000313" key="2">
    <source>
        <dbReference type="Proteomes" id="UP000029640"/>
    </source>
</evidence>
<comment type="caution">
    <text evidence="1">The sequence shown here is derived from an EMBL/GenBank/DDBJ whole genome shotgun (WGS) entry which is preliminary data.</text>
</comment>
<evidence type="ECO:0000313" key="1">
    <source>
        <dbReference type="EMBL" id="KGE03442.1"/>
    </source>
</evidence>
<evidence type="ECO:0008006" key="3">
    <source>
        <dbReference type="Google" id="ProtNLM"/>
    </source>
</evidence>
<protein>
    <recommendedName>
        <fullName evidence="3">DUF4892 domain-containing protein</fullName>
    </recommendedName>
</protein>
<dbReference type="InterPro" id="IPR032608">
    <property type="entry name" value="DUF4892"/>
</dbReference>
<dbReference type="AlphaFoldDB" id="A0A095VPP2"/>
<dbReference type="STRING" id="1265313.HRUBRA_01821"/>
<dbReference type="EMBL" id="AUVB01000054">
    <property type="protein sequence ID" value="KGE03442.1"/>
    <property type="molecule type" value="Genomic_DNA"/>
</dbReference>
<organism evidence="1 2">
    <name type="scientific">Pseudohaliea rubra DSM 19751</name>
    <dbReference type="NCBI Taxonomy" id="1265313"/>
    <lineage>
        <taxon>Bacteria</taxon>
        <taxon>Pseudomonadati</taxon>
        <taxon>Pseudomonadota</taxon>
        <taxon>Gammaproteobacteria</taxon>
        <taxon>Cellvibrionales</taxon>
        <taxon>Halieaceae</taxon>
        <taxon>Pseudohaliea</taxon>
    </lineage>
</organism>
<dbReference type="Pfam" id="PF16234">
    <property type="entry name" value="DUF4892"/>
    <property type="match status" value="1"/>
</dbReference>
<dbReference type="Proteomes" id="UP000029640">
    <property type="component" value="Unassembled WGS sequence"/>
</dbReference>
<sequence length="175" mass="19892">MCFALPAAAKEGGAEALLERFDRFPHSETVDQSTQIVRDHVIGLGAMQKVRGDWRLEESERLSGELSRYTWRIVDGFTARSLLEDAAAEAEALPDSELLYTCEGRSCGRSVQWANRVFQQRVLYGTESSQRYRVYALRAEGREQRLVLYASERSSDRQYLHMELLSAQDRATVAP</sequence>
<proteinExistence type="predicted"/>
<dbReference type="eggNOG" id="COG2885">
    <property type="taxonomic scope" value="Bacteria"/>
</dbReference>
<accession>A0A095VPP2</accession>
<gene>
    <name evidence="1" type="ORF">HRUBRA_01821</name>
</gene>
<name>A0A095VPP2_9GAMM</name>
<dbReference type="HOGENOM" id="CLU_097148_0_0_6"/>